<dbReference type="Proteomes" id="UP001528411">
    <property type="component" value="Unassembled WGS sequence"/>
</dbReference>
<dbReference type="Pfam" id="PF11898">
    <property type="entry name" value="DUF3418"/>
    <property type="match status" value="1"/>
</dbReference>
<evidence type="ECO:0000313" key="2">
    <source>
        <dbReference type="EMBL" id="MDC2888080.1"/>
    </source>
</evidence>
<evidence type="ECO:0000313" key="3">
    <source>
        <dbReference type="Proteomes" id="UP001528411"/>
    </source>
</evidence>
<organism evidence="2 3">
    <name type="scientific">Psychrosphaera algicola</name>
    <dbReference type="NCBI Taxonomy" id="3023714"/>
    <lineage>
        <taxon>Bacteria</taxon>
        <taxon>Pseudomonadati</taxon>
        <taxon>Pseudomonadota</taxon>
        <taxon>Gammaproteobacteria</taxon>
        <taxon>Alteromonadales</taxon>
        <taxon>Pseudoalteromonadaceae</taxon>
        <taxon>Psychrosphaera</taxon>
    </lineage>
</organism>
<proteinExistence type="predicted"/>
<dbReference type="InterPro" id="IPR024590">
    <property type="entry name" value="HrpA_C"/>
</dbReference>
<feature type="domain" description="RNA helicase HrpA C-terminal" evidence="1">
    <location>
        <begin position="1"/>
        <end position="441"/>
    </location>
</feature>
<keyword evidence="3" id="KW-1185">Reference proteome</keyword>
<reference evidence="2 3" key="1">
    <citation type="submission" date="2023-01" db="EMBL/GenBank/DDBJ databases">
        <title>Psychrosphaera sp. nov., isolated from marine algae.</title>
        <authorList>
            <person name="Bayburt H."/>
            <person name="Choi B.J."/>
            <person name="Kim J.M."/>
            <person name="Choi D.G."/>
            <person name="Jeon C.O."/>
        </authorList>
    </citation>
    <scope>NUCLEOTIDE SEQUENCE [LARGE SCALE GENOMIC DNA]</scope>
    <source>
        <strain evidence="2 3">G1-22</strain>
    </source>
</reference>
<dbReference type="EMBL" id="JAQOMS010000002">
    <property type="protein sequence ID" value="MDC2888080.1"/>
    <property type="molecule type" value="Genomic_DNA"/>
</dbReference>
<evidence type="ECO:0000259" key="1">
    <source>
        <dbReference type="Pfam" id="PF11898"/>
    </source>
</evidence>
<sequence>MPIDYDFEPGQDYADGISVRIPLPLLNQIDDLAFDWHIAPHRHELIIALIKALPKQTRRNFVPAPNFADAVLQRISDKNITPDNRFLDVVAEALFRMTGTRINLDDWQNVRLPSHLKINFRVVDENDKVIEQGFDLGELKSTLQGQIKHTIKQAVDTGIEQQNVEDWTFDNLPQSFVKKAGNYQVKAYPALVKAGKRINIELLENEMVAQTEHRRGVVELLIKTLPSPIKHLQQKLPNKSKLVLYFNPFGKIEQLIEDCIRATIDIELKDNVPRTKSQFDDFREMLRGDLNEKVLSVAQQVEQILLIGHRVSKQLKGKVSFDMIQSTSYIKAHLDSLIFKGFVSECGVERLPDIKRYVAALEKRMEKLKVDATKDRFNQIELDKVYDLYDKQIEKVQKGMPMPEKLREIYWMIEELRVSMFAQQLGTKFPISTKRIKQAVSEYISEL</sequence>
<comment type="caution">
    <text evidence="2">The sequence shown here is derived from an EMBL/GenBank/DDBJ whole genome shotgun (WGS) entry which is preliminary data.</text>
</comment>
<name>A0ABT5FBZ4_9GAMM</name>
<accession>A0ABT5FBZ4</accession>
<protein>
    <submittedName>
        <fullName evidence="2">DUF3418 domain-containing protein</fullName>
    </submittedName>
</protein>
<gene>
    <name evidence="2" type="ORF">PN838_03685</name>
</gene>